<evidence type="ECO:0000313" key="1">
    <source>
        <dbReference type="EMBL" id="KAK8881584.1"/>
    </source>
</evidence>
<reference evidence="1 2" key="1">
    <citation type="submission" date="2024-04" db="EMBL/GenBank/DDBJ databases">
        <title>Tritrichomonas musculus Genome.</title>
        <authorList>
            <person name="Alves-Ferreira E."/>
            <person name="Grigg M."/>
            <person name="Lorenzi H."/>
            <person name="Galac M."/>
        </authorList>
    </citation>
    <scope>NUCLEOTIDE SEQUENCE [LARGE SCALE GENOMIC DNA]</scope>
    <source>
        <strain evidence="1 2">EAF2021</strain>
    </source>
</reference>
<dbReference type="CDD" id="cd00590">
    <property type="entry name" value="RRM_SF"/>
    <property type="match status" value="1"/>
</dbReference>
<sequence length="401" mass="45548">MSKTQQLNYSVRNRKIPRLLGGWDTSPEEYEALGYTIGLPPGYYLDDENDGVQALRETMRSLWSDLNTGPASSNDTIMLEDNFFSIYLRGFPEDYSAQKIHEELELNMKKIPNYLGNGITSVQINNTKKICIVRFANEDVYQLFKKEYDNFVIGGRIVLYASWYKEPEIIHNFGENIRVFLGNVVIHGTVDLPKIKKKYPNIIHTNQTQTGFTIITFRTYDDALNFVLSTKNKCDATILNFPPPQAEQSEKSNLPKNSVTVLDLSNCYSKTDLDKLRKKRDSFKGSDLKLSMIFDPNVNLAKPIDSDSLPAFQLNTLNIYNVVNKSLLSNNNVLEVIAKDMLEYGESFGTVTNIDIKKPQFDFQNFGVISITFETASAAQNCQKDMAGRFYLGNICITQLS</sequence>
<dbReference type="SUPFAM" id="SSF54928">
    <property type="entry name" value="RNA-binding domain, RBD"/>
    <property type="match status" value="1"/>
</dbReference>
<keyword evidence="2" id="KW-1185">Reference proteome</keyword>
<comment type="caution">
    <text evidence="1">The sequence shown here is derived from an EMBL/GenBank/DDBJ whole genome shotgun (WGS) entry which is preliminary data.</text>
</comment>
<accession>A0ABR2JRP1</accession>
<dbReference type="InterPro" id="IPR012677">
    <property type="entry name" value="Nucleotide-bd_a/b_plait_sf"/>
</dbReference>
<proteinExistence type="predicted"/>
<name>A0ABR2JRP1_9EUKA</name>
<dbReference type="Proteomes" id="UP001470230">
    <property type="component" value="Unassembled WGS sequence"/>
</dbReference>
<evidence type="ECO:0000313" key="2">
    <source>
        <dbReference type="Proteomes" id="UP001470230"/>
    </source>
</evidence>
<gene>
    <name evidence="1" type="ORF">M9Y10_004328</name>
</gene>
<evidence type="ECO:0008006" key="3">
    <source>
        <dbReference type="Google" id="ProtNLM"/>
    </source>
</evidence>
<protein>
    <recommendedName>
        <fullName evidence="3">RRM domain-containing protein</fullName>
    </recommendedName>
</protein>
<dbReference type="EMBL" id="JAPFFF010000010">
    <property type="protein sequence ID" value="KAK8881584.1"/>
    <property type="molecule type" value="Genomic_DNA"/>
</dbReference>
<organism evidence="1 2">
    <name type="scientific">Tritrichomonas musculus</name>
    <dbReference type="NCBI Taxonomy" id="1915356"/>
    <lineage>
        <taxon>Eukaryota</taxon>
        <taxon>Metamonada</taxon>
        <taxon>Parabasalia</taxon>
        <taxon>Tritrichomonadida</taxon>
        <taxon>Tritrichomonadidae</taxon>
        <taxon>Tritrichomonas</taxon>
    </lineage>
</organism>
<dbReference type="InterPro" id="IPR035979">
    <property type="entry name" value="RBD_domain_sf"/>
</dbReference>
<dbReference type="Gene3D" id="3.30.70.330">
    <property type="match status" value="1"/>
</dbReference>